<dbReference type="PIRSF" id="PIRSF000887">
    <property type="entry name" value="Pesterase_MJ0037"/>
    <property type="match status" value="1"/>
</dbReference>
<keyword evidence="3" id="KW-1185">Reference proteome</keyword>
<evidence type="ECO:0000313" key="2">
    <source>
        <dbReference type="EMBL" id="SDE16009.1"/>
    </source>
</evidence>
<name>A0A1G7AMC2_9SPHI</name>
<dbReference type="OrthoDB" id="9795838at2"/>
<reference evidence="2 3" key="1">
    <citation type="submission" date="2016-10" db="EMBL/GenBank/DDBJ databases">
        <authorList>
            <person name="de Groot N.N."/>
        </authorList>
    </citation>
    <scope>NUCLEOTIDE SEQUENCE [LARGE SCALE GENOMIC DNA]</scope>
    <source>
        <strain evidence="2 3">47C3B</strain>
    </source>
</reference>
<accession>A0A1G7AMC2</accession>
<dbReference type="STRING" id="1391627.SAMN05216464_104175"/>
<dbReference type="InterPro" id="IPR029052">
    <property type="entry name" value="Metallo-depent_PP-like"/>
</dbReference>
<dbReference type="SUPFAM" id="SSF56300">
    <property type="entry name" value="Metallo-dependent phosphatases"/>
    <property type="match status" value="1"/>
</dbReference>
<dbReference type="InterPro" id="IPR004843">
    <property type="entry name" value="Calcineurin-like_PHP"/>
</dbReference>
<dbReference type="Proteomes" id="UP000199072">
    <property type="component" value="Unassembled WGS sequence"/>
</dbReference>
<dbReference type="Pfam" id="PF00149">
    <property type="entry name" value="Metallophos"/>
    <property type="match status" value="1"/>
</dbReference>
<dbReference type="NCBIfam" id="TIGR04123">
    <property type="entry name" value="P_estr_lig_assc"/>
    <property type="match status" value="1"/>
</dbReference>
<sequence>MTIGAATSFTLLGQNLLLIPQKAIYWVEQKMLIIADVHFGKVGHFRKAGIAVPRDMEQSDLATLSDLIHEYHPQKLLFLGDLFHSDMNNDWDWFILWRSQFPALQIILIKGNHDIIADSHYQNLNIELHDQLLAAPFLMLHHPLADEDLQKAGGYVLCGHIHPGVNLSGKARQNITLPCFAFGSKQAILPSFGKFTGRVAIRSQQTDKIFAVLKDKVIAIA</sequence>
<dbReference type="AlphaFoldDB" id="A0A1G7AMC2"/>
<dbReference type="PANTHER" id="PTHR39323">
    <property type="entry name" value="BLR1149 PROTEIN"/>
    <property type="match status" value="1"/>
</dbReference>
<evidence type="ECO:0000313" key="3">
    <source>
        <dbReference type="Proteomes" id="UP000199072"/>
    </source>
</evidence>
<organism evidence="2 3">
    <name type="scientific">Mucilaginibacter pineti</name>
    <dbReference type="NCBI Taxonomy" id="1391627"/>
    <lineage>
        <taxon>Bacteria</taxon>
        <taxon>Pseudomonadati</taxon>
        <taxon>Bacteroidota</taxon>
        <taxon>Sphingobacteriia</taxon>
        <taxon>Sphingobacteriales</taxon>
        <taxon>Sphingobacteriaceae</taxon>
        <taxon>Mucilaginibacter</taxon>
    </lineage>
</organism>
<protein>
    <submittedName>
        <fullName evidence="2">Putative phosphoesterase</fullName>
    </submittedName>
</protein>
<evidence type="ECO:0000259" key="1">
    <source>
        <dbReference type="Pfam" id="PF00149"/>
    </source>
</evidence>
<dbReference type="RefSeq" id="WP_091149227.1">
    <property type="nucleotide sequence ID" value="NZ_FNAI01000004.1"/>
</dbReference>
<feature type="domain" description="Calcineurin-like phosphoesterase" evidence="1">
    <location>
        <begin position="31"/>
        <end position="162"/>
    </location>
</feature>
<dbReference type="PANTHER" id="PTHR39323:SF1">
    <property type="entry name" value="BLR1149 PROTEIN"/>
    <property type="match status" value="1"/>
</dbReference>
<dbReference type="InterPro" id="IPR026336">
    <property type="entry name" value="PdeM-like"/>
</dbReference>
<dbReference type="EMBL" id="FNAI01000004">
    <property type="protein sequence ID" value="SDE16009.1"/>
    <property type="molecule type" value="Genomic_DNA"/>
</dbReference>
<dbReference type="Gene3D" id="3.60.21.10">
    <property type="match status" value="1"/>
</dbReference>
<dbReference type="GO" id="GO:0016787">
    <property type="term" value="F:hydrolase activity"/>
    <property type="evidence" value="ECO:0007669"/>
    <property type="project" value="InterPro"/>
</dbReference>
<gene>
    <name evidence="2" type="ORF">SAMN05216464_104175</name>
</gene>
<dbReference type="InterPro" id="IPR024173">
    <property type="entry name" value="Pesterase_MJ0037-like"/>
</dbReference>
<proteinExistence type="predicted"/>